<accession>A0ABM6RWT6</accession>
<name>A0ABM6RWT6_9FIRM</name>
<dbReference type="Gene3D" id="3.20.10.10">
    <property type="entry name" value="D-amino Acid Aminotransferase, subunit A, domain 2"/>
    <property type="match status" value="1"/>
</dbReference>
<proteinExistence type="predicted"/>
<protein>
    <submittedName>
        <fullName evidence="2">Aminodeoxychorismate synthase, component I</fullName>
    </submittedName>
</protein>
<dbReference type="InterPro" id="IPR043132">
    <property type="entry name" value="BCAT-like_C"/>
</dbReference>
<dbReference type="Proteomes" id="UP000325292">
    <property type="component" value="Chromosome"/>
</dbReference>
<dbReference type="InterPro" id="IPR015890">
    <property type="entry name" value="Chorismate_C"/>
</dbReference>
<dbReference type="Gene3D" id="3.30.470.10">
    <property type="match status" value="1"/>
</dbReference>
<dbReference type="InterPro" id="IPR019999">
    <property type="entry name" value="Anth_synth_I-like"/>
</dbReference>
<sequence>MSTTTLWIQIDFPATQQKSWIFQDPDAIVAAYQVSDVAACLNQLQAATQSGKWVAGYIAYDAAPGIDPQMVVQSSPSDVPLLLFGIFSQPPLVKDQDFLTTVPPAKWTPDEDAKTHAQKISRIHDAIREGLTYQTNYTFRLRSTLSESPFAYYQTLRMAQQASYSMYIETESLAVLSLSPELFFSFDHGHVVTRPMKGTAPRGRYRDEDQKMADDLQHSDKNRAENVMITDLLRNDLGRIAITGSVQTTALWDIEAYPTVWQMTSTVEADIPEYRGWIHVMQSLFPSGSITGAPKLSTMKLIATLESSPRGIYCGTLGYATPEGSATFNVAIRTIVVDTRTHHAEFGTGGGITWDSKASDEYEELLTKSQFLTHQPPRFDLLETMRLDDGVYWLLSHHMQRLLASAQFYGYTIPLPEIYKALQAIADTHPQGSWKVRLTLALSGSISTTISPLVPILSPQKAAWAASPVDARKPWLFHKTTERTLYDHHHPHTSKVFDHLLWNEQGEVTEFTRGNLVIWRDGQLVTPARESGLLAGTFRAFLLEQGEIQEGRITRDDLRRCPRAWFINSLHGWIPIDLPILD</sequence>
<organism evidence="2 3">
    <name type="scientific">Sulfobacillus thermotolerans</name>
    <dbReference type="NCBI Taxonomy" id="338644"/>
    <lineage>
        <taxon>Bacteria</taxon>
        <taxon>Bacillati</taxon>
        <taxon>Bacillota</taxon>
        <taxon>Clostridia</taxon>
        <taxon>Eubacteriales</taxon>
        <taxon>Clostridiales Family XVII. Incertae Sedis</taxon>
        <taxon>Sulfobacillus</taxon>
    </lineage>
</organism>
<dbReference type="InterPro" id="IPR005802">
    <property type="entry name" value="ADC_synth_comp_1"/>
</dbReference>
<dbReference type="SUPFAM" id="SSF56322">
    <property type="entry name" value="ADC synthase"/>
    <property type="match status" value="1"/>
</dbReference>
<gene>
    <name evidence="2" type="ORF">BXT84_15525</name>
</gene>
<dbReference type="Pfam" id="PF01063">
    <property type="entry name" value="Aminotran_4"/>
    <property type="match status" value="1"/>
</dbReference>
<dbReference type="Pfam" id="PF00425">
    <property type="entry name" value="Chorismate_bind"/>
    <property type="match status" value="1"/>
</dbReference>
<keyword evidence="3" id="KW-1185">Reference proteome</keyword>
<dbReference type="PANTHER" id="PTHR11236">
    <property type="entry name" value="AMINOBENZOATE/ANTHRANILATE SYNTHASE"/>
    <property type="match status" value="1"/>
</dbReference>
<evidence type="ECO:0000313" key="2">
    <source>
        <dbReference type="EMBL" id="AUW95640.1"/>
    </source>
</evidence>
<dbReference type="PRINTS" id="PR00095">
    <property type="entry name" value="ANTSNTHASEI"/>
</dbReference>
<dbReference type="EMBL" id="CP019454">
    <property type="protein sequence ID" value="AUW95640.1"/>
    <property type="molecule type" value="Genomic_DNA"/>
</dbReference>
<dbReference type="InterPro" id="IPR036038">
    <property type="entry name" value="Aminotransferase-like"/>
</dbReference>
<dbReference type="PANTHER" id="PTHR11236:SF50">
    <property type="entry name" value="AMINODEOXYCHORISMATE SYNTHASE COMPONENT 1"/>
    <property type="match status" value="1"/>
</dbReference>
<dbReference type="InterPro" id="IPR005801">
    <property type="entry name" value="ADC_synthase"/>
</dbReference>
<dbReference type="SUPFAM" id="SSF56752">
    <property type="entry name" value="D-aminoacid aminotransferase-like PLP-dependent enzymes"/>
    <property type="match status" value="1"/>
</dbReference>
<feature type="domain" description="Chorismate-utilising enzyme C-terminal" evidence="1">
    <location>
        <begin position="114"/>
        <end position="368"/>
    </location>
</feature>
<dbReference type="NCBIfam" id="TIGR00553">
    <property type="entry name" value="pabB"/>
    <property type="match status" value="1"/>
</dbReference>
<evidence type="ECO:0000313" key="3">
    <source>
        <dbReference type="Proteomes" id="UP000325292"/>
    </source>
</evidence>
<dbReference type="InterPro" id="IPR001544">
    <property type="entry name" value="Aminotrans_IV"/>
</dbReference>
<evidence type="ECO:0000259" key="1">
    <source>
        <dbReference type="Pfam" id="PF00425"/>
    </source>
</evidence>
<reference evidence="2 3" key="1">
    <citation type="journal article" date="2019" name="Sci. Rep.">
        <title>Sulfobacillus thermotolerans: new insights into resistance and metabolic capacities of acidophilic chemolithotrophs.</title>
        <authorList>
            <person name="Panyushkina A.E."/>
            <person name="Babenko V.V."/>
            <person name="Nikitina A.S."/>
            <person name="Selezneva O.V."/>
            <person name="Tsaplina I.A."/>
            <person name="Letarova M.A."/>
            <person name="Kostryukova E.S."/>
            <person name="Letarov A.V."/>
        </authorList>
    </citation>
    <scope>NUCLEOTIDE SEQUENCE [LARGE SCALE GENOMIC DNA]</scope>
    <source>
        <strain evidence="2 3">Kr1</strain>
    </source>
</reference>
<dbReference type="Gene3D" id="3.60.120.10">
    <property type="entry name" value="Anthranilate synthase"/>
    <property type="match status" value="1"/>
</dbReference>
<dbReference type="InterPro" id="IPR043131">
    <property type="entry name" value="BCAT-like_N"/>
</dbReference>